<dbReference type="Proteomes" id="UP000009168">
    <property type="component" value="Unassembled WGS sequence"/>
</dbReference>
<organism evidence="3 4">
    <name type="scientific">Tetrahymena thermophila (strain SB210)</name>
    <dbReference type="NCBI Taxonomy" id="312017"/>
    <lineage>
        <taxon>Eukaryota</taxon>
        <taxon>Sar</taxon>
        <taxon>Alveolata</taxon>
        <taxon>Ciliophora</taxon>
        <taxon>Intramacronucleata</taxon>
        <taxon>Oligohymenophorea</taxon>
        <taxon>Hymenostomatida</taxon>
        <taxon>Tetrahymenina</taxon>
        <taxon>Tetrahymenidae</taxon>
        <taxon>Tetrahymena</taxon>
    </lineage>
</organism>
<evidence type="ECO:0000256" key="2">
    <source>
        <dbReference type="SAM" id="MobiDB-lite"/>
    </source>
</evidence>
<evidence type="ECO:0000313" key="3">
    <source>
        <dbReference type="EMBL" id="EAR88872.3"/>
    </source>
</evidence>
<feature type="compositionally biased region" description="Basic and acidic residues" evidence="2">
    <location>
        <begin position="9"/>
        <end position="24"/>
    </location>
</feature>
<dbReference type="GeneID" id="7826092"/>
<reference evidence="4" key="1">
    <citation type="journal article" date="2006" name="PLoS Biol.">
        <title>Macronuclear genome sequence of the ciliate Tetrahymena thermophila, a model eukaryote.</title>
        <authorList>
            <person name="Eisen J.A."/>
            <person name="Coyne R.S."/>
            <person name="Wu M."/>
            <person name="Wu D."/>
            <person name="Thiagarajan M."/>
            <person name="Wortman J.R."/>
            <person name="Badger J.H."/>
            <person name="Ren Q."/>
            <person name="Amedeo P."/>
            <person name="Jones K.M."/>
            <person name="Tallon L.J."/>
            <person name="Delcher A.L."/>
            <person name="Salzberg S.L."/>
            <person name="Silva J.C."/>
            <person name="Haas B.J."/>
            <person name="Majoros W.H."/>
            <person name="Farzad M."/>
            <person name="Carlton J.M."/>
            <person name="Smith R.K. Jr."/>
            <person name="Garg J."/>
            <person name="Pearlman R.E."/>
            <person name="Karrer K.M."/>
            <person name="Sun L."/>
            <person name="Manning G."/>
            <person name="Elde N.C."/>
            <person name="Turkewitz A.P."/>
            <person name="Asai D.J."/>
            <person name="Wilkes D.E."/>
            <person name="Wang Y."/>
            <person name="Cai H."/>
            <person name="Collins K."/>
            <person name="Stewart B.A."/>
            <person name="Lee S.R."/>
            <person name="Wilamowska K."/>
            <person name="Weinberg Z."/>
            <person name="Ruzzo W.L."/>
            <person name="Wloga D."/>
            <person name="Gaertig J."/>
            <person name="Frankel J."/>
            <person name="Tsao C.-C."/>
            <person name="Gorovsky M.A."/>
            <person name="Keeling P.J."/>
            <person name="Waller R.F."/>
            <person name="Patron N.J."/>
            <person name="Cherry J.M."/>
            <person name="Stover N.A."/>
            <person name="Krieger C.J."/>
            <person name="del Toro C."/>
            <person name="Ryder H.F."/>
            <person name="Williamson S.C."/>
            <person name="Barbeau R.A."/>
            <person name="Hamilton E.P."/>
            <person name="Orias E."/>
        </authorList>
    </citation>
    <scope>NUCLEOTIDE SEQUENCE [LARGE SCALE GENOMIC DNA]</scope>
    <source>
        <strain evidence="4">SB210</strain>
    </source>
</reference>
<feature type="coiled-coil region" evidence="1">
    <location>
        <begin position="964"/>
        <end position="1165"/>
    </location>
</feature>
<accession>Q22U15</accession>
<feature type="compositionally biased region" description="Polar residues" evidence="2">
    <location>
        <begin position="31"/>
        <end position="52"/>
    </location>
</feature>
<dbReference type="SUPFAM" id="SSF52540">
    <property type="entry name" value="P-loop containing nucleoside triphosphate hydrolases"/>
    <property type="match status" value="1"/>
</dbReference>
<keyword evidence="4" id="KW-1185">Reference proteome</keyword>
<feature type="coiled-coil region" evidence="1">
    <location>
        <begin position="141"/>
        <end position="172"/>
    </location>
</feature>
<proteinExistence type="predicted"/>
<name>Q22U15_TETTS</name>
<gene>
    <name evidence="3" type="ORF">TTHERM_00263680</name>
</gene>
<feature type="coiled-coil region" evidence="1">
    <location>
        <begin position="1320"/>
        <end position="1441"/>
    </location>
</feature>
<dbReference type="KEGG" id="tet:TTHERM_00263680"/>
<dbReference type="OrthoDB" id="2386367at2759"/>
<dbReference type="EMBL" id="GG662830">
    <property type="protein sequence ID" value="EAR88872.3"/>
    <property type="molecule type" value="Genomic_DNA"/>
</dbReference>
<dbReference type="InParanoid" id="Q22U15"/>
<evidence type="ECO:0000313" key="4">
    <source>
        <dbReference type="Proteomes" id="UP000009168"/>
    </source>
</evidence>
<dbReference type="Gene3D" id="3.40.50.300">
    <property type="entry name" value="P-loop containing nucleotide triphosphate hydrolases"/>
    <property type="match status" value="1"/>
</dbReference>
<protein>
    <submittedName>
        <fullName evidence="3">Uncharacterized protein</fullName>
    </submittedName>
</protein>
<sequence>MISDDSSYEETKINNEGNQDKNHQDSLGIKQKSSQQSRSYFQKPQMQQQKENLQEVNPSLFSTQVATQKIRVQFESKLELGLEQESLIQSQIQGTQDDIEIFQKKNQQNNLLQIKDTLVEQAEKFAQEQKNQLKQTEICQNQTLQQQLESQLNELLNELELTDAKLITEEIEDFSYIIQRQISRNQINMTYGSKIRLNKLNEAQVKYKALLELEGQILLDSNQVKQQSFDVEQSVLPKELNLEDESCIQSQVKLYQNQSQQQLLKKKLNDLLQELDLEDESQIQSQIKLYQNQNQVQLLQFEEKLNVLPQELDLEDESQIQSQVKFYQNQVKQQQFEEKLNVLQQELDLDDESLIQSKVNLYQIENFQNQNLLKNAYGSKTRLEKLKEAQRIQILLNNKSNENQIEQPQPKNSNNSHIKLKENEFQNSDLPQNQPFDVIKQYNLSDLRQDISLIPESSEKYLLEMIEICLNIYKQVDTPQTDPGNSQLLTQKEKIEKRLIIEDQKTPEISLHLQNIQQNIDQDNFKGIIDETDMLIKKVRPLNINEMKRLIHEVDKAAQAVEGQDIIILLGGTGVGKSTTIHFLAGSEMAERKIEIEKGVFKNYIGPVEIKNKTLQKVKVGYSATSETRFITPVNINFKDLNMVSSDSIILCDSPGFDVISGPEVDIANGLGIVKVIKKCRSVRPVILLSFESQGDRGQGIKQLAHILIGFVNDIQDKISSLSYLFSKYPKDYNINSELINIKNIIDQITEEKSDEAFTILIDDMIEKTKKSRNIIDPLKGNPTEILNNLMKQEGIQDPSQVFKFSITNNSYSAITNYIFKTKQIIISALSRSEYELINFKLDELKFLIEILNLESIKKVYEDCVNYIKEAIKKDYENATEQLNQQIENKFIQKCSQIQSLRNNHLSANFSNSNELIDELKLAVKKLAQVFGQENIIQSPVLVEANLQEDIPNNIIRVVPQKAEEQFESQLNQLLQELELEDARLRTKEIEEVKILIEKQTSRNQIINASNSQKRLDKLNDAKAKYNALLKLKGETQLYQNQVKQQQLEEKLKALLKDLDLEDASLIEYEIEDLLEDIDKHKKKNQQSQVLEKKETLKKLEDAQQVAQELKDLKQQTEGFQNQTQQQQLEIQLNQLLQELELDDARQITEEIEEVKNDIQKFTNKKQLSKASESKIRLDKLNEAQVKYKALLEMKGETQLDQNQVKQQQLEEKLKALLKDLDLQNTSQIESEIKDLLEEIDKHKKKNQQSKVLEKKETLKKLEDAQQVAQELKDLKQQIEGSQNQTQQQQLEIQLNQLLQELGLEDARLIEQARVKQFLLDQNQVKKQQLEEKLKALLEVLDLEDESQIQAEIQVTLDQIEICQKKNQQNKVLRKKQTLEKLKEAEQIAQELKIINKQTTYQQQLESELSQIFIDLDINDANLLQEEINDVENQIEKYMSKNQLKDTIQSKIRLEKLKKASAIHKELLELKGEILLDQNQVKQQDLIKEKLKVLLKELDIENGSYIQSEIQEALDLIESYQKKNKQNKALQKKETLEKLRVAEQIAQELNDLKQYSQMPFKNLVN</sequence>
<feature type="coiled-coil region" evidence="1">
    <location>
        <begin position="1200"/>
        <end position="1292"/>
    </location>
</feature>
<dbReference type="HOGENOM" id="CLU_245653_0_0_1"/>
<dbReference type="RefSeq" id="XP_001009117.3">
    <property type="nucleotide sequence ID" value="XM_001009117.3"/>
</dbReference>
<feature type="region of interest" description="Disordered" evidence="2">
    <location>
        <begin position="1"/>
        <end position="52"/>
    </location>
</feature>
<evidence type="ECO:0000256" key="1">
    <source>
        <dbReference type="SAM" id="Coils"/>
    </source>
</evidence>
<keyword evidence="1" id="KW-0175">Coiled coil</keyword>
<feature type="coiled-coil region" evidence="1">
    <location>
        <begin position="1510"/>
        <end position="1552"/>
    </location>
</feature>
<dbReference type="InterPro" id="IPR027417">
    <property type="entry name" value="P-loop_NTPase"/>
</dbReference>